<comment type="subcellular location">
    <subcellularLocation>
        <location evidence="2 10">Mitochondrion inner membrane</location>
        <topology evidence="2 10">Multi-pass membrane protein</topology>
        <orientation evidence="2 10">Matrix side</orientation>
    </subcellularLocation>
</comment>
<dbReference type="AlphaFoldDB" id="A0A2X0MEX1"/>
<comment type="similarity">
    <text evidence="3 10">Belongs to the UbiA prenyltransferase family.</text>
</comment>
<evidence type="ECO:0000256" key="5">
    <source>
        <dbReference type="ARBA" id="ARBA00022692"/>
    </source>
</evidence>
<dbReference type="GO" id="GO:0005743">
    <property type="term" value="C:mitochondrial inner membrane"/>
    <property type="evidence" value="ECO:0007669"/>
    <property type="project" value="UniProtKB-SubCell"/>
</dbReference>
<dbReference type="FunFam" id="1.10.357.140:FF:000003">
    <property type="entry name" value="4-hydroxybenzoate polyprenyltransferase, mitochondrial"/>
    <property type="match status" value="1"/>
</dbReference>
<dbReference type="EC" id="2.5.1.39" evidence="10"/>
<keyword evidence="5 10" id="KW-0812">Transmembrane</keyword>
<comment type="cofactor">
    <cofactor evidence="1 10">
        <name>Mg(2+)</name>
        <dbReference type="ChEBI" id="CHEBI:18420"/>
    </cofactor>
</comment>
<dbReference type="InterPro" id="IPR006370">
    <property type="entry name" value="HB_polyprenyltransferase-like"/>
</dbReference>
<accession>A0A2X0MEX1</accession>
<keyword evidence="10" id="KW-0999">Mitochondrion inner membrane</keyword>
<dbReference type="GO" id="GO:0008412">
    <property type="term" value="F:4-hydroxybenzoate polyprenyltransferase activity"/>
    <property type="evidence" value="ECO:0007669"/>
    <property type="project" value="UniProtKB-EC"/>
</dbReference>
<reference evidence="11 12" key="1">
    <citation type="submission" date="2016-11" db="EMBL/GenBank/DDBJ databases">
        <authorList>
            <person name="Jaros S."/>
            <person name="Januszkiewicz K."/>
            <person name="Wedrychowicz H."/>
        </authorList>
    </citation>
    <scope>NUCLEOTIDE SEQUENCE [LARGE SCALE GENOMIC DNA]</scope>
</reference>
<dbReference type="FunFam" id="1.20.120.1780:FF:000001">
    <property type="entry name" value="4-hydroxybenzoate octaprenyltransferase"/>
    <property type="match status" value="1"/>
</dbReference>
<evidence type="ECO:0000256" key="8">
    <source>
        <dbReference type="ARBA" id="ARBA00052313"/>
    </source>
</evidence>
<evidence type="ECO:0000256" key="4">
    <source>
        <dbReference type="ARBA" id="ARBA00022679"/>
    </source>
</evidence>
<dbReference type="InterPro" id="IPR044878">
    <property type="entry name" value="UbiA_sf"/>
</dbReference>
<dbReference type="Proteomes" id="UP000249464">
    <property type="component" value="Unassembled WGS sequence"/>
</dbReference>
<dbReference type="Pfam" id="PF01040">
    <property type="entry name" value="UbiA"/>
    <property type="match status" value="1"/>
</dbReference>
<gene>
    <name evidence="11" type="primary">BQ5605_C005g03300</name>
    <name evidence="11" type="ORF">BQ5605_C005G03300</name>
</gene>
<dbReference type="GO" id="GO:0008299">
    <property type="term" value="P:isoprenoid biosynthetic process"/>
    <property type="evidence" value="ECO:0007669"/>
    <property type="project" value="UniProtKB-UniRule"/>
</dbReference>
<dbReference type="NCBIfam" id="TIGR01474">
    <property type="entry name" value="ubiA_proteo"/>
    <property type="match status" value="1"/>
</dbReference>
<evidence type="ECO:0000256" key="1">
    <source>
        <dbReference type="ARBA" id="ARBA00001946"/>
    </source>
</evidence>
<dbReference type="STRING" id="796604.A0A2X0MEX1"/>
<dbReference type="UniPathway" id="UPA00232"/>
<keyword evidence="12" id="KW-1185">Reference proteome</keyword>
<evidence type="ECO:0000313" key="11">
    <source>
        <dbReference type="EMBL" id="SGY73532.1"/>
    </source>
</evidence>
<dbReference type="EMBL" id="FQNC01000047">
    <property type="protein sequence ID" value="SGY73532.1"/>
    <property type="molecule type" value="Genomic_DNA"/>
</dbReference>
<dbReference type="HAMAP" id="MF_01635">
    <property type="entry name" value="UbiA"/>
    <property type="match status" value="1"/>
</dbReference>
<dbReference type="PROSITE" id="PS00943">
    <property type="entry name" value="UBIA"/>
    <property type="match status" value="1"/>
</dbReference>
<evidence type="ECO:0000256" key="9">
    <source>
        <dbReference type="ARBA" id="ARBA00058997"/>
    </source>
</evidence>
<dbReference type="PANTHER" id="PTHR11048:SF28">
    <property type="entry name" value="4-HYDROXYBENZOATE POLYPRENYLTRANSFERASE, MITOCHONDRIAL"/>
    <property type="match status" value="1"/>
</dbReference>
<keyword evidence="10" id="KW-0831">Ubiquinone biosynthesis</keyword>
<evidence type="ECO:0000256" key="10">
    <source>
        <dbReference type="HAMAP-Rule" id="MF_03189"/>
    </source>
</evidence>
<keyword evidence="10" id="KW-0496">Mitochondrion</keyword>
<name>A0A2X0MEX1_9BASI</name>
<dbReference type="InterPro" id="IPR039653">
    <property type="entry name" value="Prenyltransferase"/>
</dbReference>
<evidence type="ECO:0000313" key="12">
    <source>
        <dbReference type="Proteomes" id="UP000249464"/>
    </source>
</evidence>
<evidence type="ECO:0000256" key="2">
    <source>
        <dbReference type="ARBA" id="ARBA00004292"/>
    </source>
</evidence>
<keyword evidence="10" id="KW-0414">Isoprene biosynthesis</keyword>
<dbReference type="Gene3D" id="1.20.120.1780">
    <property type="entry name" value="UbiA prenyltransferase"/>
    <property type="match status" value="1"/>
</dbReference>
<keyword evidence="6 10" id="KW-1133">Transmembrane helix</keyword>
<keyword evidence="4 10" id="KW-0808">Transferase</keyword>
<comment type="catalytic activity">
    <reaction evidence="8 10">
        <text>an all-trans-polyprenyl diphosphate + 4-hydroxybenzoate = a 4-hydroxy-3-(all-trans-polyprenyl)benzoate + diphosphate</text>
        <dbReference type="Rhea" id="RHEA:44504"/>
        <dbReference type="Rhea" id="RHEA-COMP:9514"/>
        <dbReference type="Rhea" id="RHEA-COMP:9564"/>
        <dbReference type="ChEBI" id="CHEBI:17879"/>
        <dbReference type="ChEBI" id="CHEBI:33019"/>
        <dbReference type="ChEBI" id="CHEBI:58914"/>
        <dbReference type="ChEBI" id="CHEBI:78396"/>
        <dbReference type="EC" id="2.5.1.39"/>
    </reaction>
</comment>
<dbReference type="CDD" id="cd13959">
    <property type="entry name" value="PT_UbiA_COQ2"/>
    <property type="match status" value="1"/>
</dbReference>
<dbReference type="InterPro" id="IPR000537">
    <property type="entry name" value="UbiA_prenyltransferase"/>
</dbReference>
<keyword evidence="7 10" id="KW-0472">Membrane</keyword>
<dbReference type="InterPro" id="IPR030470">
    <property type="entry name" value="UbiA_prenylTrfase_CS"/>
</dbReference>
<organism evidence="11 12">
    <name type="scientific">Microbotryum silenes-dioicae</name>
    <dbReference type="NCBI Taxonomy" id="796604"/>
    <lineage>
        <taxon>Eukaryota</taxon>
        <taxon>Fungi</taxon>
        <taxon>Dikarya</taxon>
        <taxon>Basidiomycota</taxon>
        <taxon>Pucciniomycotina</taxon>
        <taxon>Microbotryomycetes</taxon>
        <taxon>Microbotryales</taxon>
        <taxon>Microbotryaceae</taxon>
        <taxon>Microbotryum</taxon>
    </lineage>
</organism>
<comment type="function">
    <text evidence="9 10">Catalyzes the prenylation of para-hydroxybenzoate (PHB) with an all-trans polyprenyl group. Mediates the second step in the final reaction sequence of coenzyme Q (CoQ) biosynthesis, which is the condensation of the polyisoprenoid side chain with PHB, generating the first membrane-bound Q intermediate.</text>
</comment>
<sequence>MSHKLLPRSLQIMTARHILNASTLRSIPRYGLHRSLPSLNTIRLRAYQTKLTPTTPFDELAPITITPQYPLPPWANTLPKALRWTHPYVSLARMDKPIGTWLLYWPCGRSSPDSSYHILTMAAYSSALLPLSLAWNLALFGTGALVMRGAGCTINDLWDRDIDQKVERTKLRPLASGEIRPFHAFSFLGLQLSVGLGILTQLNWYSIALGASSLSLVVLYPLMKRITYWPQFVLGLAFNWGALLGSSATLDHIDLPVAFPLYVGSVAWTIAYDTIYAHQDKVDDVDAGVKSTALLFGQQTKPILTGFSTVFVGLLATSGWMNGQGLGFWTLSVGGAAWHLFNQIRKVELDSRQSCWETFARNRNLGAIVWSGMMLDYTAMMLDIDPTLASAL</sequence>
<comment type="pathway">
    <text evidence="10">Cofactor biosynthesis; ubiquinone biosynthesis.</text>
</comment>
<evidence type="ECO:0000256" key="3">
    <source>
        <dbReference type="ARBA" id="ARBA00005985"/>
    </source>
</evidence>
<evidence type="ECO:0000256" key="7">
    <source>
        <dbReference type="ARBA" id="ARBA00023136"/>
    </source>
</evidence>
<dbReference type="PANTHER" id="PTHR11048">
    <property type="entry name" value="PRENYLTRANSFERASES"/>
    <property type="match status" value="1"/>
</dbReference>
<dbReference type="GO" id="GO:0006744">
    <property type="term" value="P:ubiquinone biosynthetic process"/>
    <property type="evidence" value="ECO:0007669"/>
    <property type="project" value="UniProtKB-UniRule"/>
</dbReference>
<proteinExistence type="inferred from homology"/>
<protein>
    <recommendedName>
        <fullName evidence="10">4-hydroxybenzoate polyprenyltransferase, mitochondrial</fullName>
        <shortName evidence="10">4-HB polyprenyltransferase</shortName>
        <ecNumber evidence="10">2.5.1.39</ecNumber>
    </recommendedName>
    <alternativeName>
        <fullName evidence="10">Para-hydroxybenzoate--polyprenyltransferase</fullName>
        <shortName evidence="10">PHB:PPT</shortName>
        <shortName evidence="10">PHB:polyprenyltransferase</shortName>
    </alternativeName>
</protein>
<dbReference type="Gene3D" id="1.10.357.140">
    <property type="entry name" value="UbiA prenyltransferase"/>
    <property type="match status" value="1"/>
</dbReference>
<evidence type="ECO:0000256" key="6">
    <source>
        <dbReference type="ARBA" id="ARBA00022989"/>
    </source>
</evidence>